<dbReference type="PROSITE" id="PS51257">
    <property type="entry name" value="PROKAR_LIPOPROTEIN"/>
    <property type="match status" value="1"/>
</dbReference>
<name>A0A1X7NAA4_9LACT</name>
<dbReference type="Proteomes" id="UP000193435">
    <property type="component" value="Unassembled WGS sequence"/>
</dbReference>
<evidence type="ECO:0008006" key="3">
    <source>
        <dbReference type="Google" id="ProtNLM"/>
    </source>
</evidence>
<sequence length="134" mass="14320">MKKLIVGFIAVAFLAGCGAENSKENSSETPTIEDKTILYSGTVIDFDETYTDGLFLADLTPLNSSEAASFEEVILLTEDIALVDQKSGESIAPSELVKGNTVKVTLIEHAPTTMSLPLQIASIGIVKIEKVTKE</sequence>
<dbReference type="AlphaFoldDB" id="A0A1X7NAA4"/>
<evidence type="ECO:0000313" key="2">
    <source>
        <dbReference type="Proteomes" id="UP000193435"/>
    </source>
</evidence>
<reference evidence="1 2" key="1">
    <citation type="submission" date="2017-04" db="EMBL/GenBank/DDBJ databases">
        <authorList>
            <person name="Afonso C.L."/>
            <person name="Miller P.J."/>
            <person name="Scott M.A."/>
            <person name="Spackman E."/>
            <person name="Goraichik I."/>
            <person name="Dimitrov K.M."/>
            <person name="Suarez D.L."/>
            <person name="Swayne D.E."/>
        </authorList>
    </citation>
    <scope>NUCLEOTIDE SEQUENCE [LARGE SCALE GENOMIC DNA]</scope>
    <source>
        <strain evidence="1 2">LMG26642</strain>
    </source>
</reference>
<protein>
    <recommendedName>
        <fullName evidence="3">Lipoprotein</fullName>
    </recommendedName>
</protein>
<dbReference type="OrthoDB" id="2168472at2"/>
<proteinExistence type="predicted"/>
<gene>
    <name evidence="1" type="ORF">SAMN04488700_1672</name>
</gene>
<organism evidence="1 2">
    <name type="scientific">Carnobacterium iners</name>
    <dbReference type="NCBI Taxonomy" id="1073423"/>
    <lineage>
        <taxon>Bacteria</taxon>
        <taxon>Bacillati</taxon>
        <taxon>Bacillota</taxon>
        <taxon>Bacilli</taxon>
        <taxon>Lactobacillales</taxon>
        <taxon>Carnobacteriaceae</taxon>
        <taxon>Carnobacterium</taxon>
    </lineage>
</organism>
<dbReference type="RefSeq" id="WP_085559794.1">
    <property type="nucleotide sequence ID" value="NZ_FOAH01000005.1"/>
</dbReference>
<dbReference type="EMBL" id="FXBJ01000002">
    <property type="protein sequence ID" value="SMH34514.1"/>
    <property type="molecule type" value="Genomic_DNA"/>
</dbReference>
<keyword evidence="2" id="KW-1185">Reference proteome</keyword>
<accession>A0A1X7NAA4</accession>
<evidence type="ECO:0000313" key="1">
    <source>
        <dbReference type="EMBL" id="SMH34514.1"/>
    </source>
</evidence>